<evidence type="ECO:0000256" key="4">
    <source>
        <dbReference type="ARBA" id="ARBA00023125"/>
    </source>
</evidence>
<dbReference type="Pfam" id="PF00158">
    <property type="entry name" value="Sigma54_activat"/>
    <property type="match status" value="1"/>
</dbReference>
<dbReference type="PROSITE" id="PS00676">
    <property type="entry name" value="SIGMA54_INTERACT_2"/>
    <property type="match status" value="1"/>
</dbReference>
<evidence type="ECO:0000313" key="8">
    <source>
        <dbReference type="Proteomes" id="UP001162734"/>
    </source>
</evidence>
<dbReference type="InterPro" id="IPR025943">
    <property type="entry name" value="Sigma_54_int_dom_ATP-bd_2"/>
</dbReference>
<dbReference type="PROSITE" id="PS00675">
    <property type="entry name" value="SIGMA54_INTERACT_1"/>
    <property type="match status" value="1"/>
</dbReference>
<dbReference type="InterPro" id="IPR025944">
    <property type="entry name" value="Sigma_54_int_dom_CS"/>
</dbReference>
<evidence type="ECO:0000256" key="2">
    <source>
        <dbReference type="ARBA" id="ARBA00022840"/>
    </source>
</evidence>
<keyword evidence="5" id="KW-0804">Transcription</keyword>
<accession>A0ABN6N437</accession>
<dbReference type="Pfam" id="PF02954">
    <property type="entry name" value="HTH_8"/>
    <property type="match status" value="1"/>
</dbReference>
<dbReference type="EMBL" id="AP025592">
    <property type="protein sequence ID" value="BDG07962.1"/>
    <property type="molecule type" value="Genomic_DNA"/>
</dbReference>
<dbReference type="CDD" id="cd00009">
    <property type="entry name" value="AAA"/>
    <property type="match status" value="1"/>
</dbReference>
<evidence type="ECO:0000256" key="5">
    <source>
        <dbReference type="ARBA" id="ARBA00023163"/>
    </source>
</evidence>
<reference evidence="8" key="1">
    <citation type="journal article" date="2022" name="Int. J. Syst. Evol. Microbiol.">
        <title>Anaeromyxobacter oryzae sp. nov., Anaeromyxobacter diazotrophicus sp. nov. and Anaeromyxobacter paludicola sp. nov., isolated from paddy soils.</title>
        <authorList>
            <person name="Itoh H."/>
            <person name="Xu Z."/>
            <person name="Mise K."/>
            <person name="Masuda Y."/>
            <person name="Ushijima N."/>
            <person name="Hayakawa C."/>
            <person name="Shiratori Y."/>
            <person name="Senoo K."/>
        </authorList>
    </citation>
    <scope>NUCLEOTIDE SEQUENCE [LARGE SCALE GENOMIC DNA]</scope>
    <source>
        <strain evidence="8">Red630</strain>
    </source>
</reference>
<dbReference type="InterPro" id="IPR025662">
    <property type="entry name" value="Sigma_54_int_dom_ATP-bd_1"/>
</dbReference>
<dbReference type="Pfam" id="PF25601">
    <property type="entry name" value="AAA_lid_14"/>
    <property type="match status" value="1"/>
</dbReference>
<keyword evidence="3" id="KW-0805">Transcription regulation</keyword>
<dbReference type="RefSeq" id="WP_248345012.1">
    <property type="nucleotide sequence ID" value="NZ_AP025592.1"/>
</dbReference>
<evidence type="ECO:0000256" key="3">
    <source>
        <dbReference type="ARBA" id="ARBA00023015"/>
    </source>
</evidence>
<keyword evidence="4" id="KW-0238">DNA-binding</keyword>
<dbReference type="PRINTS" id="PR01590">
    <property type="entry name" value="HTHFIS"/>
</dbReference>
<evidence type="ECO:0000313" key="7">
    <source>
        <dbReference type="EMBL" id="BDG07962.1"/>
    </source>
</evidence>
<organism evidence="7 8">
    <name type="scientific">Anaeromyxobacter paludicola</name>
    <dbReference type="NCBI Taxonomy" id="2918171"/>
    <lineage>
        <taxon>Bacteria</taxon>
        <taxon>Pseudomonadati</taxon>
        <taxon>Myxococcota</taxon>
        <taxon>Myxococcia</taxon>
        <taxon>Myxococcales</taxon>
        <taxon>Cystobacterineae</taxon>
        <taxon>Anaeromyxobacteraceae</taxon>
        <taxon>Anaeromyxobacter</taxon>
    </lineage>
</organism>
<name>A0ABN6N437_9BACT</name>
<keyword evidence="2" id="KW-0067">ATP-binding</keyword>
<dbReference type="PROSITE" id="PS50045">
    <property type="entry name" value="SIGMA54_INTERACT_4"/>
    <property type="match status" value="1"/>
</dbReference>
<keyword evidence="8" id="KW-1185">Reference proteome</keyword>
<dbReference type="Proteomes" id="UP001162734">
    <property type="component" value="Chromosome"/>
</dbReference>
<dbReference type="Gene3D" id="3.40.50.300">
    <property type="entry name" value="P-loop containing nucleotide triphosphate hydrolases"/>
    <property type="match status" value="1"/>
</dbReference>
<dbReference type="SMART" id="SM00382">
    <property type="entry name" value="AAA"/>
    <property type="match status" value="1"/>
</dbReference>
<dbReference type="InterPro" id="IPR003593">
    <property type="entry name" value="AAA+_ATPase"/>
</dbReference>
<dbReference type="PROSITE" id="PS00688">
    <property type="entry name" value="SIGMA54_INTERACT_3"/>
    <property type="match status" value="1"/>
</dbReference>
<dbReference type="SUPFAM" id="SSF46689">
    <property type="entry name" value="Homeodomain-like"/>
    <property type="match status" value="1"/>
</dbReference>
<dbReference type="SUPFAM" id="SSF52540">
    <property type="entry name" value="P-loop containing nucleoside triphosphate hydrolases"/>
    <property type="match status" value="1"/>
</dbReference>
<keyword evidence="1" id="KW-0547">Nucleotide-binding</keyword>
<dbReference type="InterPro" id="IPR002197">
    <property type="entry name" value="HTH_Fis"/>
</dbReference>
<sequence length="357" mass="38713">MAASQLAQHARTQLVHAPDSPMVELFRACARIAASEATVLITGETGTGKEVIARLIHEGSARAAKPLIPVNCGAIPEALLESELFGHVKGAFTGAIGNRRGRVAAADGGTLFLDEIGELPLSLQVKLLRVLQERSYEPVGSAESVPANFRLVAATNRDLAAEVEAGHFRRDLYYRLLVCPVEVLPLRERRGDIPHLFAHFWSARGETRPVEPAVLQLLQGHDWPGNVRELENLVERLAVCSEGSSIRVADLPHHLRPAGAVAVPARREPVALEPAEVNEELRRVFCEREEPAAAALGGAPNLEDGPVDLPAMLRRIEDGYIEAALARTGGNKKAAADLLGLQRTTLVEKLRRRNRPV</sequence>
<dbReference type="InterPro" id="IPR058031">
    <property type="entry name" value="AAA_lid_NorR"/>
</dbReference>
<dbReference type="Gene3D" id="1.10.10.60">
    <property type="entry name" value="Homeodomain-like"/>
    <property type="match status" value="1"/>
</dbReference>
<evidence type="ECO:0000259" key="6">
    <source>
        <dbReference type="PROSITE" id="PS50045"/>
    </source>
</evidence>
<dbReference type="InterPro" id="IPR009057">
    <property type="entry name" value="Homeodomain-like_sf"/>
</dbReference>
<dbReference type="PANTHER" id="PTHR32071">
    <property type="entry name" value="TRANSCRIPTIONAL REGULATORY PROTEIN"/>
    <property type="match status" value="1"/>
</dbReference>
<evidence type="ECO:0000256" key="1">
    <source>
        <dbReference type="ARBA" id="ARBA00022741"/>
    </source>
</evidence>
<gene>
    <name evidence="7" type="ORF">AMPC_10750</name>
</gene>
<proteinExistence type="predicted"/>
<feature type="domain" description="Sigma-54 factor interaction" evidence="6">
    <location>
        <begin position="15"/>
        <end position="239"/>
    </location>
</feature>
<dbReference type="Gene3D" id="1.10.8.60">
    <property type="match status" value="1"/>
</dbReference>
<dbReference type="InterPro" id="IPR027417">
    <property type="entry name" value="P-loop_NTPase"/>
</dbReference>
<dbReference type="InterPro" id="IPR002078">
    <property type="entry name" value="Sigma_54_int"/>
</dbReference>
<protein>
    <submittedName>
        <fullName evidence="7">Sigma-54-dependent Fis family transcriptional regulator</fullName>
    </submittedName>
</protein>